<protein>
    <submittedName>
        <fullName evidence="1">Uncharacterized protein</fullName>
    </submittedName>
</protein>
<dbReference type="AlphaFoldDB" id="A0AAP5IEH2"/>
<gene>
    <name evidence="1" type="ORF">G7B40_027080</name>
</gene>
<keyword evidence="2" id="KW-1185">Reference proteome</keyword>
<dbReference type="Proteomes" id="UP000667802">
    <property type="component" value="Unassembled WGS sequence"/>
</dbReference>
<name>A0AAP5IEH2_9CYAN</name>
<proteinExistence type="predicted"/>
<evidence type="ECO:0000313" key="1">
    <source>
        <dbReference type="EMBL" id="MDR9898198.1"/>
    </source>
</evidence>
<evidence type="ECO:0000313" key="2">
    <source>
        <dbReference type="Proteomes" id="UP000667802"/>
    </source>
</evidence>
<dbReference type="EMBL" id="JAALHA020000016">
    <property type="protein sequence ID" value="MDR9898198.1"/>
    <property type="molecule type" value="Genomic_DNA"/>
</dbReference>
<organism evidence="1 2">
    <name type="scientific">Aetokthonos hydrillicola Thurmond2011</name>
    <dbReference type="NCBI Taxonomy" id="2712845"/>
    <lineage>
        <taxon>Bacteria</taxon>
        <taxon>Bacillati</taxon>
        <taxon>Cyanobacteriota</taxon>
        <taxon>Cyanophyceae</taxon>
        <taxon>Nostocales</taxon>
        <taxon>Hapalosiphonaceae</taxon>
        <taxon>Aetokthonos</taxon>
    </lineage>
</organism>
<accession>A0AAP5IEH2</accession>
<sequence>MTENLLASSFSNFFQNSLQEFALQLQDSQLEAAEYITLAKELQEFSTELSLLAGNCLQQAKEQTKRGFTKLVESFGISKSNSDKLIKSSEVAQHLPEKTSNELSIFTLSELSKPSNKAALEEIIESGDVNQVEAKEIIKKNKQSSPKPKVSKPIQWEKNRFGFRELVVRVEDGDVALAFEKGYKDSSLPMSLYLGSLLKSSSKPDVAEQQIANLELHNHIETQIRVVAADITPHSKDKPSLKIWTSAIYKGSEQDRWYGQKVVIREFLEERDFVRVGVLGRKATFKCNISDLEISSG</sequence>
<comment type="caution">
    <text evidence="1">The sequence shown here is derived from an EMBL/GenBank/DDBJ whole genome shotgun (WGS) entry which is preliminary data.</text>
</comment>
<reference evidence="2" key="1">
    <citation type="journal article" date="2021" name="Science">
        <title>Hunting the eagle killer: A cyanobacterial neurotoxin causes vacuolar myelinopathy.</title>
        <authorList>
            <person name="Breinlinger S."/>
            <person name="Phillips T.J."/>
            <person name="Haram B.N."/>
            <person name="Mares J."/>
            <person name="Martinez Yerena J.A."/>
            <person name="Hrouzek P."/>
            <person name="Sobotka R."/>
            <person name="Henderson W.M."/>
            <person name="Schmieder P."/>
            <person name="Williams S.M."/>
            <person name="Lauderdale J.D."/>
            <person name="Wilde H.D."/>
            <person name="Gerrin W."/>
            <person name="Kust A."/>
            <person name="Washington J.W."/>
            <person name="Wagner C."/>
            <person name="Geier B."/>
            <person name="Liebeke M."/>
            <person name="Enke H."/>
            <person name="Niedermeyer T.H.J."/>
            <person name="Wilde S.B."/>
        </authorList>
    </citation>
    <scope>NUCLEOTIDE SEQUENCE [LARGE SCALE GENOMIC DNA]</scope>
    <source>
        <strain evidence="2">Thurmond2011</strain>
    </source>
</reference>
<dbReference type="RefSeq" id="WP_208342807.1">
    <property type="nucleotide sequence ID" value="NZ_CAWQFN010000199.1"/>
</dbReference>